<dbReference type="EMBL" id="BARW01031759">
    <property type="protein sequence ID" value="GAJ05887.1"/>
    <property type="molecule type" value="Genomic_DNA"/>
</dbReference>
<reference evidence="3" key="1">
    <citation type="journal article" date="2014" name="Front. Microbiol.">
        <title>High frequency of phylogenetically diverse reductive dehalogenase-homologous genes in deep subseafloor sedimentary metagenomes.</title>
        <authorList>
            <person name="Kawai M."/>
            <person name="Futagami T."/>
            <person name="Toyoda A."/>
            <person name="Takaki Y."/>
            <person name="Nishi S."/>
            <person name="Hori S."/>
            <person name="Arai W."/>
            <person name="Tsubouchi T."/>
            <person name="Morono Y."/>
            <person name="Uchiyama I."/>
            <person name="Ito T."/>
            <person name="Fujiyama A."/>
            <person name="Inagaki F."/>
            <person name="Takami H."/>
        </authorList>
    </citation>
    <scope>NUCLEOTIDE SEQUENCE</scope>
    <source>
        <strain evidence="3">Expedition CK06-06</strain>
    </source>
</reference>
<dbReference type="Gene3D" id="3.90.550.10">
    <property type="entry name" value="Spore Coat Polysaccharide Biosynthesis Protein SpsA, Chain A"/>
    <property type="match status" value="1"/>
</dbReference>
<dbReference type="GO" id="GO:0016779">
    <property type="term" value="F:nucleotidyltransferase activity"/>
    <property type="evidence" value="ECO:0007669"/>
    <property type="project" value="UniProtKB-KW"/>
</dbReference>
<dbReference type="InterPro" id="IPR050065">
    <property type="entry name" value="GlmU-like"/>
</dbReference>
<gene>
    <name evidence="3" type="ORF">S12H4_50432</name>
</gene>
<evidence type="ECO:0000256" key="1">
    <source>
        <dbReference type="ARBA" id="ARBA00022679"/>
    </source>
</evidence>
<evidence type="ECO:0000313" key="3">
    <source>
        <dbReference type="EMBL" id="GAJ05887.1"/>
    </source>
</evidence>
<proteinExistence type="predicted"/>
<feature type="non-terminal residue" evidence="3">
    <location>
        <position position="152"/>
    </location>
</feature>
<evidence type="ECO:0000256" key="2">
    <source>
        <dbReference type="ARBA" id="ARBA00022695"/>
    </source>
</evidence>
<keyword evidence="2" id="KW-0548">Nucleotidyltransferase</keyword>
<dbReference type="PANTHER" id="PTHR43584:SF5">
    <property type="entry name" value="PROTEIN LICC"/>
    <property type="match status" value="1"/>
</dbReference>
<protein>
    <recommendedName>
        <fullName evidence="4">MobA-like NTP transferase domain-containing protein</fullName>
    </recommendedName>
</protein>
<dbReference type="SUPFAM" id="SSF53448">
    <property type="entry name" value="Nucleotide-diphospho-sugar transferases"/>
    <property type="match status" value="1"/>
</dbReference>
<keyword evidence="1" id="KW-0808">Transferase</keyword>
<comment type="caution">
    <text evidence="3">The sequence shown here is derived from an EMBL/GenBank/DDBJ whole genome shotgun (WGS) entry which is preliminary data.</text>
</comment>
<dbReference type="AlphaFoldDB" id="X1UQK5"/>
<evidence type="ECO:0008006" key="4">
    <source>
        <dbReference type="Google" id="ProtNLM"/>
    </source>
</evidence>
<sequence length="152" mass="17601">MLTHLSDSGVQETVIVVGYLKEKIYDMIGDSFNGMKVSYIESDRYATTNNIYSLWLAREHLTEDIMLLEADVFFERLLLDRILSNGNKNVAAVARHQSWMSGTVVSLDKEGNIQALLEIRHQGPQFDYSKVFKTLNIYLFRRDFLRNQFVPC</sequence>
<accession>X1UQK5</accession>
<organism evidence="3">
    <name type="scientific">marine sediment metagenome</name>
    <dbReference type="NCBI Taxonomy" id="412755"/>
    <lineage>
        <taxon>unclassified sequences</taxon>
        <taxon>metagenomes</taxon>
        <taxon>ecological metagenomes</taxon>
    </lineage>
</organism>
<dbReference type="InterPro" id="IPR029044">
    <property type="entry name" value="Nucleotide-diphossugar_trans"/>
</dbReference>
<dbReference type="PANTHER" id="PTHR43584">
    <property type="entry name" value="NUCLEOTIDYL TRANSFERASE"/>
    <property type="match status" value="1"/>
</dbReference>
<name>X1UQK5_9ZZZZ</name>